<feature type="region of interest" description="Disordered" evidence="1">
    <location>
        <begin position="1"/>
        <end position="86"/>
    </location>
</feature>
<feature type="compositionally biased region" description="Basic residues" evidence="1">
    <location>
        <begin position="1"/>
        <end position="15"/>
    </location>
</feature>
<feature type="compositionally biased region" description="Basic and acidic residues" evidence="1">
    <location>
        <begin position="41"/>
        <end position="65"/>
    </location>
</feature>
<gene>
    <name evidence="2" type="ORF">DICSQDRAFT_175681</name>
</gene>
<dbReference type="GeneID" id="18840240"/>
<reference evidence="2 3" key="1">
    <citation type="journal article" date="2012" name="Science">
        <title>The Paleozoic origin of enzymatic lignin decomposition reconstructed from 31 fungal genomes.</title>
        <authorList>
            <person name="Floudas D."/>
            <person name="Binder M."/>
            <person name="Riley R."/>
            <person name="Barry K."/>
            <person name="Blanchette R.A."/>
            <person name="Henrissat B."/>
            <person name="Martinez A.T."/>
            <person name="Otillar R."/>
            <person name="Spatafora J.W."/>
            <person name="Yadav J.S."/>
            <person name="Aerts A."/>
            <person name="Benoit I."/>
            <person name="Boyd A."/>
            <person name="Carlson A."/>
            <person name="Copeland A."/>
            <person name="Coutinho P.M."/>
            <person name="de Vries R.P."/>
            <person name="Ferreira P."/>
            <person name="Findley K."/>
            <person name="Foster B."/>
            <person name="Gaskell J."/>
            <person name="Glotzer D."/>
            <person name="Gorecki P."/>
            <person name="Heitman J."/>
            <person name="Hesse C."/>
            <person name="Hori C."/>
            <person name="Igarashi K."/>
            <person name="Jurgens J.A."/>
            <person name="Kallen N."/>
            <person name="Kersten P."/>
            <person name="Kohler A."/>
            <person name="Kuees U."/>
            <person name="Kumar T.K.A."/>
            <person name="Kuo A."/>
            <person name="LaButti K."/>
            <person name="Larrondo L.F."/>
            <person name="Lindquist E."/>
            <person name="Ling A."/>
            <person name="Lombard V."/>
            <person name="Lucas S."/>
            <person name="Lundell T."/>
            <person name="Martin R."/>
            <person name="McLaughlin D.J."/>
            <person name="Morgenstern I."/>
            <person name="Morin E."/>
            <person name="Murat C."/>
            <person name="Nagy L.G."/>
            <person name="Nolan M."/>
            <person name="Ohm R.A."/>
            <person name="Patyshakuliyeva A."/>
            <person name="Rokas A."/>
            <person name="Ruiz-Duenas F.J."/>
            <person name="Sabat G."/>
            <person name="Salamov A."/>
            <person name="Samejima M."/>
            <person name="Schmutz J."/>
            <person name="Slot J.C."/>
            <person name="St John F."/>
            <person name="Stenlid J."/>
            <person name="Sun H."/>
            <person name="Sun S."/>
            <person name="Syed K."/>
            <person name="Tsang A."/>
            <person name="Wiebenga A."/>
            <person name="Young D."/>
            <person name="Pisabarro A."/>
            <person name="Eastwood D.C."/>
            <person name="Martin F."/>
            <person name="Cullen D."/>
            <person name="Grigoriev I.V."/>
            <person name="Hibbett D.S."/>
        </authorList>
    </citation>
    <scope>NUCLEOTIDE SEQUENCE [LARGE SCALE GENOMIC DNA]</scope>
    <source>
        <strain evidence="2 3">LYAD-421 SS1</strain>
    </source>
</reference>
<organism evidence="2 3">
    <name type="scientific">Dichomitus squalens (strain LYAD-421)</name>
    <name type="common">Western red white-rot fungus</name>
    <dbReference type="NCBI Taxonomy" id="732165"/>
    <lineage>
        <taxon>Eukaryota</taxon>
        <taxon>Fungi</taxon>
        <taxon>Dikarya</taxon>
        <taxon>Basidiomycota</taxon>
        <taxon>Agaricomycotina</taxon>
        <taxon>Agaricomycetes</taxon>
        <taxon>Polyporales</taxon>
        <taxon>Polyporaceae</taxon>
        <taxon>Dichomitus</taxon>
    </lineage>
</organism>
<accession>R7SHJ3</accession>
<protein>
    <submittedName>
        <fullName evidence="2">Uncharacterized protein</fullName>
    </submittedName>
</protein>
<feature type="compositionally biased region" description="Pro residues" evidence="1">
    <location>
        <begin position="194"/>
        <end position="204"/>
    </location>
</feature>
<proteinExistence type="predicted"/>
<evidence type="ECO:0000256" key="1">
    <source>
        <dbReference type="SAM" id="MobiDB-lite"/>
    </source>
</evidence>
<dbReference type="HOGENOM" id="CLU_1140302_0_0_1"/>
<feature type="compositionally biased region" description="Basic and acidic residues" evidence="1">
    <location>
        <begin position="16"/>
        <end position="31"/>
    </location>
</feature>
<dbReference type="EMBL" id="JH719517">
    <property type="protein sequence ID" value="EJF55631.1"/>
    <property type="molecule type" value="Genomic_DNA"/>
</dbReference>
<sequence length="245" mass="25633">MHRHPAARKTFKNSFRRSDCVTDTRGGKVSHDQNNVASTDAESKPKQQYEKRQDVRRTADEKKPNTSDPRPNVHKRNTTDVPSFSIYTSPSPSLTLPRLLSSPNPSCVPTLLGANPGESHNLLPPPPPNPPTLGARVIGVSSYPPEYMLLECAPAPGVVSYACCPSFQFSLLGPTLPPAPNLAASVGVGVGVAPPRPAQSPTPPFGVDSPSVGGGPPLNLIPRDGVVVGSNGVSGSNPSRSNASA</sequence>
<feature type="non-terminal residue" evidence="2">
    <location>
        <position position="245"/>
    </location>
</feature>
<dbReference type="AlphaFoldDB" id="R7SHJ3"/>
<evidence type="ECO:0000313" key="2">
    <source>
        <dbReference type="EMBL" id="EJF55631.1"/>
    </source>
</evidence>
<dbReference type="RefSeq" id="XP_007371629.1">
    <property type="nucleotide sequence ID" value="XM_007371567.1"/>
</dbReference>
<name>R7SHJ3_DICSQ</name>
<dbReference type="KEGG" id="dsq:DICSQDRAFT_175681"/>
<feature type="region of interest" description="Disordered" evidence="1">
    <location>
        <begin position="194"/>
        <end position="245"/>
    </location>
</feature>
<feature type="compositionally biased region" description="Low complexity" evidence="1">
    <location>
        <begin position="225"/>
        <end position="245"/>
    </location>
</feature>
<dbReference type="Proteomes" id="UP000053319">
    <property type="component" value="Unassembled WGS sequence"/>
</dbReference>
<evidence type="ECO:0000313" key="3">
    <source>
        <dbReference type="Proteomes" id="UP000053319"/>
    </source>
</evidence>